<dbReference type="AlphaFoldDB" id="D7CWX7"/>
<dbReference type="GO" id="GO:0003677">
    <property type="term" value="F:DNA binding"/>
    <property type="evidence" value="ECO:0007669"/>
    <property type="project" value="UniProtKB-KW"/>
</dbReference>
<dbReference type="RefSeq" id="WP_013177855.1">
    <property type="nucleotide sequence ID" value="NC_014221.1"/>
</dbReference>
<feature type="domain" description="OmpR/PhoB-type" evidence="2">
    <location>
        <begin position="639"/>
        <end position="704"/>
    </location>
</feature>
<dbReference type="EMBL" id="CP002049">
    <property type="protein sequence ID" value="ADI14485.1"/>
    <property type="molecule type" value="Genomic_DNA"/>
</dbReference>
<dbReference type="Gene3D" id="1.25.40.10">
    <property type="entry name" value="Tetratricopeptide repeat domain"/>
    <property type="match status" value="1"/>
</dbReference>
<proteinExistence type="predicted"/>
<name>D7CWX7_TRURR</name>
<dbReference type="eggNOG" id="COG3629">
    <property type="taxonomic scope" value="Bacteria"/>
</dbReference>
<organism evidence="3 4">
    <name type="scientific">Truepera radiovictrix (strain DSM 17093 / CIP 108686 / LMG 22925 / RQ-24)</name>
    <dbReference type="NCBI Taxonomy" id="649638"/>
    <lineage>
        <taxon>Bacteria</taxon>
        <taxon>Thermotogati</taxon>
        <taxon>Deinococcota</taxon>
        <taxon>Deinococci</taxon>
        <taxon>Trueperales</taxon>
        <taxon>Trueperaceae</taxon>
        <taxon>Truepera</taxon>
    </lineage>
</organism>
<evidence type="ECO:0000313" key="3">
    <source>
        <dbReference type="EMBL" id="ADI14485.1"/>
    </source>
</evidence>
<dbReference type="InterPro" id="IPR036388">
    <property type="entry name" value="WH-like_DNA-bd_sf"/>
</dbReference>
<reference evidence="4" key="1">
    <citation type="submission" date="2010-05" db="EMBL/GenBank/DDBJ databases">
        <title>The complete genome of Truepera radiovictris DSM 17093.</title>
        <authorList>
            <consortium name="US DOE Joint Genome Institute (JGI-PGF)"/>
            <person name="Lucas S."/>
            <person name="Copeland A."/>
            <person name="Lapidus A."/>
            <person name="Glavina del Rio T."/>
            <person name="Dalin E."/>
            <person name="Tice H."/>
            <person name="Bruce D."/>
            <person name="Goodwin L."/>
            <person name="Pitluck S."/>
            <person name="Kyrpides N."/>
            <person name="Mavromatis K."/>
            <person name="Ovchinnikova G."/>
            <person name="Munk A.C."/>
            <person name="Detter J.C."/>
            <person name="Han C."/>
            <person name="Tapia R."/>
            <person name="Land M."/>
            <person name="Hauser L."/>
            <person name="Markowitz V."/>
            <person name="Cheng J.-F."/>
            <person name="Hugenholtz P."/>
            <person name="Woyke T."/>
            <person name="Wu D."/>
            <person name="Tindall B."/>
            <person name="Pomrenke H.G."/>
            <person name="Brambilla E."/>
            <person name="Klenk H.-P."/>
            <person name="Eisen J.A."/>
        </authorList>
    </citation>
    <scope>NUCLEOTIDE SEQUENCE [LARGE SCALE GENOMIC DNA]</scope>
    <source>
        <strain evidence="4">DSM 17093 / CIP 108686 / LMG 22925 / RQ-24</strain>
    </source>
</reference>
<protein>
    <submittedName>
        <fullName evidence="3">Transcriptional regulator domain protein</fullName>
    </submittedName>
</protein>
<dbReference type="Gene3D" id="1.10.10.10">
    <property type="entry name" value="Winged helix-like DNA-binding domain superfamily/Winged helix DNA-binding domain"/>
    <property type="match status" value="1"/>
</dbReference>
<evidence type="ECO:0000256" key="1">
    <source>
        <dbReference type="ARBA" id="ARBA00023125"/>
    </source>
</evidence>
<dbReference type="GO" id="GO:0000160">
    <property type="term" value="P:phosphorelay signal transduction system"/>
    <property type="evidence" value="ECO:0007669"/>
    <property type="project" value="InterPro"/>
</dbReference>
<gene>
    <name evidence="3" type="ordered locus">Trad_1363</name>
</gene>
<dbReference type="Proteomes" id="UP000000379">
    <property type="component" value="Chromosome"/>
</dbReference>
<dbReference type="STRING" id="649638.Trad_1363"/>
<dbReference type="SMART" id="SM00862">
    <property type="entry name" value="Trans_reg_C"/>
    <property type="match status" value="1"/>
</dbReference>
<accession>D7CWX7</accession>
<reference evidence="3 4" key="2">
    <citation type="journal article" date="2011" name="Stand. Genomic Sci.">
        <title>Complete genome sequence of Truepera radiovictrix type strain (RQ-24).</title>
        <authorList>
            <person name="Ivanova N."/>
            <person name="Rohde C."/>
            <person name="Munk C."/>
            <person name="Nolan M."/>
            <person name="Lucas S."/>
            <person name="Del Rio T.G."/>
            <person name="Tice H."/>
            <person name="Deshpande S."/>
            <person name="Cheng J.F."/>
            <person name="Tapia R."/>
            <person name="Han C."/>
            <person name="Goodwin L."/>
            <person name="Pitluck S."/>
            <person name="Liolios K."/>
            <person name="Mavromatis K."/>
            <person name="Mikhailova N."/>
            <person name="Pati A."/>
            <person name="Chen A."/>
            <person name="Palaniappan K."/>
            <person name="Land M."/>
            <person name="Hauser L."/>
            <person name="Chang Y.J."/>
            <person name="Jeffries C.D."/>
            <person name="Brambilla E."/>
            <person name="Rohde M."/>
            <person name="Goker M."/>
            <person name="Tindall B.J."/>
            <person name="Woyke T."/>
            <person name="Bristow J."/>
            <person name="Eisen J.A."/>
            <person name="Markowitz V."/>
            <person name="Hugenholtz P."/>
            <person name="Kyrpides N.C."/>
            <person name="Klenk H.P."/>
            <person name="Lapidus A."/>
        </authorList>
    </citation>
    <scope>NUCLEOTIDE SEQUENCE [LARGE SCALE GENOMIC DNA]</scope>
    <source>
        <strain evidence="4">DSM 17093 / CIP 108686 / LMG 22925 / RQ-24</strain>
    </source>
</reference>
<keyword evidence="4" id="KW-1185">Reference proteome</keyword>
<dbReference type="InterPro" id="IPR011990">
    <property type="entry name" value="TPR-like_helical_dom_sf"/>
</dbReference>
<dbReference type="InterPro" id="IPR001867">
    <property type="entry name" value="OmpR/PhoB-type_DNA-bd"/>
</dbReference>
<evidence type="ECO:0000259" key="2">
    <source>
        <dbReference type="SMART" id="SM00862"/>
    </source>
</evidence>
<evidence type="ECO:0000313" key="4">
    <source>
        <dbReference type="Proteomes" id="UP000000379"/>
    </source>
</evidence>
<dbReference type="OrthoDB" id="53203at2"/>
<dbReference type="KEGG" id="tra:Trad_1363"/>
<dbReference type="HOGENOM" id="CLU_346074_0_0_0"/>
<dbReference type="GO" id="GO:0006355">
    <property type="term" value="P:regulation of DNA-templated transcription"/>
    <property type="evidence" value="ECO:0007669"/>
    <property type="project" value="InterPro"/>
</dbReference>
<sequence>MWLQRLLARIHGHPGPILIEGGEAYGGPFLIDALRKVHRVAWLQLAPADAGDPVALGNRLAEAVNSALEATFLPYALPYTYSTELLKRRLPLLGPLFIALSNAEFSPPLRDALLELSSEHAKVIALVSGTAPLGVWGLHLKQAELALSLEEAETLAGPFLTPSERETLWRSSGGAYLTFISSVRRLRGEALPHVPSPQGELATPGAQALVAPELLLEVLMQLGRYTEALDLAVMSLPERVAEILKEAGPVYQDQGLLARLHLLLESLEAPARYAEEVLEWRLVAAYSQSAHQPVLTDVARHLAEHEAPNLRARYAGTLSDPALRFAEAQRAAAAQATPITLYQLGRLHPDPSVGVALLKESVRLAEKEGRPYDVVRNAGGLAERLIHDGNFTDALSWGEWALEAFDRHQLKDGQRRLRLLNGWAYARLLCGQTNGLYNALAEARHLLESTHPSLAVEFRSTLAELSFVLGRFEEARELCAENLRQSSRQDLGRFAVLRVRLLLEEGEVERAVEEGRRVVALTGGEDPFYALPAALALGMGLAVRGAREAEAHLRAVLDAAQLEADLRLSAALYLMQLGELEFAELPDALRRSLQSLSKNGLFLLSGPETLFAPIWETVLGDERPLRIAALGRAAVWLRNQPLELSERALEVLVLLALHPKGLSAEALHAKLYEDESTKLVALRSAVSRLRNLVPITSHPEPYKIAVPYAFDAFACEAALAQKDVRGALELYRGPLLPQSEAPGIREARLYLEEQLRQTVLLSGDPEALIPLAETLGDDAELWQAAHAALRPGDPRVPIVRAHLQRVARDLEPRYN</sequence>
<keyword evidence="1" id="KW-0238">DNA-binding</keyword>